<comment type="similarity">
    <text evidence="1 6">Belongs to the glycosyl hydrolase 43 family.</text>
</comment>
<dbReference type="Gene3D" id="2.115.10.20">
    <property type="entry name" value="Glycosyl hydrolase domain, family 43"/>
    <property type="match status" value="1"/>
</dbReference>
<dbReference type="EMBL" id="DXBU01000059">
    <property type="protein sequence ID" value="HIZ22055.1"/>
    <property type="molecule type" value="Genomic_DNA"/>
</dbReference>
<dbReference type="InterPro" id="IPR006710">
    <property type="entry name" value="Glyco_hydro_43"/>
</dbReference>
<name>A0A9D2DS36_9FIRM</name>
<evidence type="ECO:0000256" key="2">
    <source>
        <dbReference type="ARBA" id="ARBA00022801"/>
    </source>
</evidence>
<evidence type="ECO:0000256" key="1">
    <source>
        <dbReference type="ARBA" id="ARBA00009865"/>
    </source>
</evidence>
<dbReference type="CDD" id="cd18617">
    <property type="entry name" value="GH43_XynB-like"/>
    <property type="match status" value="1"/>
</dbReference>
<reference evidence="8" key="2">
    <citation type="submission" date="2021-04" db="EMBL/GenBank/DDBJ databases">
        <authorList>
            <person name="Gilroy R."/>
        </authorList>
    </citation>
    <scope>NUCLEOTIDE SEQUENCE</scope>
    <source>
        <strain evidence="8">14324</strain>
    </source>
</reference>
<keyword evidence="3 6" id="KW-0326">Glycosidase</keyword>
<dbReference type="Pfam" id="PF17851">
    <property type="entry name" value="GH43_C2"/>
    <property type="match status" value="1"/>
</dbReference>
<feature type="active site" description="Proton acceptor" evidence="4">
    <location>
        <position position="14"/>
    </location>
</feature>
<sequence length="565" mass="63548">MMIRNPILSGFYPDPSICRVGEWFYMVNSTFAYFPGIPVFRSRDLACWEQIGNVLERNSQVSLEGCGHSEGIYAPTIRYYEGVYYVIATNVSGGGNFIVTARQPEGPWSEPYFLGEKAQGIDPSLFFDEDGSCYYIGQRENSRGSRYFGDCEIWIQKLDLERMELVGESHPVLYGFEKNAVWPEGPHLYKKDGWYYILHAEGGTERNHCIAAARSREVFGPYEYCPANPILTHRHLGKDYPVTCVGHGDLTEDGQGNWYMVMLGSRPEMGYTLLGRETFLAKVVWEDGWPVVNPGIGRLETSVDISGDSESSIESCLKEAAKERLEFCDQEHSKTYTFENEELPPEFLLLRNPKEGMILSGAEGAFLRMNRNPAVLKEQAFPCYAALRFRDRSFEVETELELKTDSEGHCGGIALVQSNDWHFRLECYTAPQTKVRLTACQGGKDTALGELLLEAGRRFQLRVIVDGLYASFFCRTAEKSFHKGDSQDPQIEGDWKTLMEKVDLRPLSTENAGGFVGCTAGMYASGNGRAGDGYVDFAWFSYKVLKKQSIGSGAVIEETEKRAAR</sequence>
<dbReference type="SUPFAM" id="SSF75005">
    <property type="entry name" value="Arabinanase/levansucrase/invertase"/>
    <property type="match status" value="1"/>
</dbReference>
<dbReference type="SUPFAM" id="SSF49899">
    <property type="entry name" value="Concanavalin A-like lectins/glucanases"/>
    <property type="match status" value="1"/>
</dbReference>
<proteinExistence type="inferred from homology"/>
<organism evidence="8 9">
    <name type="scientific">Candidatus Blautia faecigallinarum</name>
    <dbReference type="NCBI Taxonomy" id="2838488"/>
    <lineage>
        <taxon>Bacteria</taxon>
        <taxon>Bacillati</taxon>
        <taxon>Bacillota</taxon>
        <taxon>Clostridia</taxon>
        <taxon>Lachnospirales</taxon>
        <taxon>Lachnospiraceae</taxon>
        <taxon>Blautia</taxon>
    </lineage>
</organism>
<dbReference type="Gene3D" id="2.60.120.200">
    <property type="match status" value="1"/>
</dbReference>
<dbReference type="PANTHER" id="PTHR42812">
    <property type="entry name" value="BETA-XYLOSIDASE"/>
    <property type="match status" value="1"/>
</dbReference>
<dbReference type="AlphaFoldDB" id="A0A9D2DS36"/>
<protein>
    <submittedName>
        <fullName evidence="8">Glycoside hydrolase family 43 protein</fullName>
    </submittedName>
</protein>
<dbReference type="GO" id="GO:0004553">
    <property type="term" value="F:hydrolase activity, hydrolyzing O-glycosyl compounds"/>
    <property type="evidence" value="ECO:0007669"/>
    <property type="project" value="InterPro"/>
</dbReference>
<feature type="domain" description="Beta-xylosidase C-terminal Concanavalin A-like" evidence="7">
    <location>
        <begin position="337"/>
        <end position="543"/>
    </location>
</feature>
<feature type="site" description="Important for catalytic activity, responsible for pKa modulation of the active site Glu and correct orientation of both the proton donor and substrate" evidence="5">
    <location>
        <position position="122"/>
    </location>
</feature>
<reference evidence="8" key="1">
    <citation type="journal article" date="2021" name="PeerJ">
        <title>Extensive microbial diversity within the chicken gut microbiome revealed by metagenomics and culture.</title>
        <authorList>
            <person name="Gilroy R."/>
            <person name="Ravi A."/>
            <person name="Getino M."/>
            <person name="Pursley I."/>
            <person name="Horton D.L."/>
            <person name="Alikhan N.F."/>
            <person name="Baker D."/>
            <person name="Gharbi K."/>
            <person name="Hall N."/>
            <person name="Watson M."/>
            <person name="Adriaenssens E.M."/>
            <person name="Foster-Nyarko E."/>
            <person name="Jarju S."/>
            <person name="Secka A."/>
            <person name="Antonio M."/>
            <person name="Oren A."/>
            <person name="Chaudhuri R.R."/>
            <person name="La Ragione R."/>
            <person name="Hildebrand F."/>
            <person name="Pallen M.J."/>
        </authorList>
    </citation>
    <scope>NUCLEOTIDE SEQUENCE</scope>
    <source>
        <strain evidence="8">14324</strain>
    </source>
</reference>
<dbReference type="PANTHER" id="PTHR42812:SF12">
    <property type="entry name" value="BETA-XYLOSIDASE-RELATED"/>
    <property type="match status" value="1"/>
</dbReference>
<dbReference type="GO" id="GO:0005975">
    <property type="term" value="P:carbohydrate metabolic process"/>
    <property type="evidence" value="ECO:0007669"/>
    <property type="project" value="InterPro"/>
</dbReference>
<evidence type="ECO:0000256" key="6">
    <source>
        <dbReference type="RuleBase" id="RU361187"/>
    </source>
</evidence>
<accession>A0A9D2DS36</accession>
<feature type="active site" description="Proton donor" evidence="4">
    <location>
        <position position="184"/>
    </location>
</feature>
<evidence type="ECO:0000256" key="5">
    <source>
        <dbReference type="PIRSR" id="PIRSR606710-2"/>
    </source>
</evidence>
<gene>
    <name evidence="8" type="ORF">IAA21_04550</name>
</gene>
<evidence type="ECO:0000259" key="7">
    <source>
        <dbReference type="Pfam" id="PF17851"/>
    </source>
</evidence>
<evidence type="ECO:0000256" key="4">
    <source>
        <dbReference type="PIRSR" id="PIRSR606710-1"/>
    </source>
</evidence>
<dbReference type="InterPro" id="IPR051795">
    <property type="entry name" value="Glycosyl_Hydrlase_43"/>
</dbReference>
<dbReference type="InterPro" id="IPR023296">
    <property type="entry name" value="Glyco_hydro_beta-prop_sf"/>
</dbReference>
<comment type="caution">
    <text evidence="8">The sequence shown here is derived from an EMBL/GenBank/DDBJ whole genome shotgun (WGS) entry which is preliminary data.</text>
</comment>
<dbReference type="Pfam" id="PF04616">
    <property type="entry name" value="Glyco_hydro_43"/>
    <property type="match status" value="1"/>
</dbReference>
<dbReference type="InterPro" id="IPR041542">
    <property type="entry name" value="GH43_C2"/>
</dbReference>
<evidence type="ECO:0000256" key="3">
    <source>
        <dbReference type="ARBA" id="ARBA00023295"/>
    </source>
</evidence>
<evidence type="ECO:0000313" key="8">
    <source>
        <dbReference type="EMBL" id="HIZ22055.1"/>
    </source>
</evidence>
<evidence type="ECO:0000313" key="9">
    <source>
        <dbReference type="Proteomes" id="UP000824041"/>
    </source>
</evidence>
<dbReference type="Proteomes" id="UP000824041">
    <property type="component" value="Unassembled WGS sequence"/>
</dbReference>
<keyword evidence="2 6" id="KW-0378">Hydrolase</keyword>
<dbReference type="InterPro" id="IPR013320">
    <property type="entry name" value="ConA-like_dom_sf"/>
</dbReference>